<organism evidence="1 2">
    <name type="scientific">Dioscorea alata</name>
    <name type="common">Purple yam</name>
    <dbReference type="NCBI Taxonomy" id="55571"/>
    <lineage>
        <taxon>Eukaryota</taxon>
        <taxon>Viridiplantae</taxon>
        <taxon>Streptophyta</taxon>
        <taxon>Embryophyta</taxon>
        <taxon>Tracheophyta</taxon>
        <taxon>Spermatophyta</taxon>
        <taxon>Magnoliopsida</taxon>
        <taxon>Liliopsida</taxon>
        <taxon>Dioscoreales</taxon>
        <taxon>Dioscoreaceae</taxon>
        <taxon>Dioscorea</taxon>
    </lineage>
</organism>
<evidence type="ECO:0000313" key="2">
    <source>
        <dbReference type="Proteomes" id="UP000827976"/>
    </source>
</evidence>
<comment type="caution">
    <text evidence="1">The sequence shown here is derived from an EMBL/GenBank/DDBJ whole genome shotgun (WGS) entry which is preliminary data.</text>
</comment>
<keyword evidence="2" id="KW-1185">Reference proteome</keyword>
<gene>
    <name evidence="1" type="ORF">IHE45_08G056000</name>
</gene>
<accession>A0ACB7VJD5</accession>
<dbReference type="EMBL" id="CM037018">
    <property type="protein sequence ID" value="KAH7674186.1"/>
    <property type="molecule type" value="Genomic_DNA"/>
</dbReference>
<evidence type="ECO:0000313" key="1">
    <source>
        <dbReference type="EMBL" id="KAH7674186.1"/>
    </source>
</evidence>
<proteinExistence type="predicted"/>
<reference evidence="2" key="1">
    <citation type="journal article" date="2022" name="Nat. Commun.">
        <title>Chromosome evolution and the genetic basis of agronomically important traits in greater yam.</title>
        <authorList>
            <person name="Bredeson J.V."/>
            <person name="Lyons J.B."/>
            <person name="Oniyinde I.O."/>
            <person name="Okereke N.R."/>
            <person name="Kolade O."/>
            <person name="Nnabue I."/>
            <person name="Nwadili C.O."/>
            <person name="Hribova E."/>
            <person name="Parker M."/>
            <person name="Nwogha J."/>
            <person name="Shu S."/>
            <person name="Carlson J."/>
            <person name="Kariba R."/>
            <person name="Muthemba S."/>
            <person name="Knop K."/>
            <person name="Barton G.J."/>
            <person name="Sherwood A.V."/>
            <person name="Lopez-Montes A."/>
            <person name="Asiedu R."/>
            <person name="Jamnadass R."/>
            <person name="Muchugi A."/>
            <person name="Goodstein D."/>
            <person name="Egesi C.N."/>
            <person name="Featherston J."/>
            <person name="Asfaw A."/>
            <person name="Simpson G.G."/>
            <person name="Dolezel J."/>
            <person name="Hendre P.S."/>
            <person name="Van Deynze A."/>
            <person name="Kumar P.L."/>
            <person name="Obidiegwu J.E."/>
            <person name="Bhattacharjee R."/>
            <person name="Rokhsar D.S."/>
        </authorList>
    </citation>
    <scope>NUCLEOTIDE SEQUENCE [LARGE SCALE GENOMIC DNA]</scope>
    <source>
        <strain evidence="2">cv. TDa95/00328</strain>
    </source>
</reference>
<protein>
    <submittedName>
        <fullName evidence="1">Uncharacterized protein</fullName>
    </submittedName>
</protein>
<sequence length="349" mass="38076">MLGPAKHRKGASFTPLSVSLGLLASWQSNPLREMAMQTGISSSKVLILVGAGLTSSIILRNGRLSEVLSELQDLIKGINEVEISPGRYDATVLAAQIRQLAQEVRDLTLSRPVTILNGESSSGGLASYIMPAAAVGAMGYCYMWWKGWSFSDVMFVTKRNMANAVSNVSKQLEQVSAALASTKRHLSHRLEKLDWKLDEQKETSKLIMNEVNGVKTDLSQIGFDIESIQKMVLGLEGKIGVLEHKQDMTNAGVWYLCQVAGSIKDGLTANFFQEAEAKLPPAQSSLTFSEDKSPMGLQCLTESLKPSDADDSKPNISLQNENNEKPLKSTALHRFYPGAISLRKDGFVI</sequence>
<dbReference type="Proteomes" id="UP000827976">
    <property type="component" value="Chromosome 8"/>
</dbReference>
<name>A0ACB7VJD5_DIOAL</name>